<keyword evidence="5" id="KW-0804">Transcription</keyword>
<evidence type="ECO:0000256" key="3">
    <source>
        <dbReference type="ARBA" id="ARBA00023082"/>
    </source>
</evidence>
<keyword evidence="4" id="KW-0238">DNA-binding</keyword>
<dbReference type="InterPro" id="IPR041916">
    <property type="entry name" value="Anti_sigma_zinc_sf"/>
</dbReference>
<dbReference type="InterPro" id="IPR039425">
    <property type="entry name" value="RNA_pol_sigma-70-like"/>
</dbReference>
<evidence type="ECO:0000256" key="5">
    <source>
        <dbReference type="ARBA" id="ARBA00023163"/>
    </source>
</evidence>
<evidence type="ECO:0000256" key="1">
    <source>
        <dbReference type="ARBA" id="ARBA00010641"/>
    </source>
</evidence>
<reference evidence="9" key="1">
    <citation type="submission" date="2022-01" db="EMBL/GenBank/DDBJ databases">
        <title>Genome-Based Taxonomic Classification of the Phylum Actinobacteria.</title>
        <authorList>
            <person name="Gao Y."/>
        </authorList>
    </citation>
    <scope>NUCLEOTIDE SEQUENCE</scope>
    <source>
        <strain evidence="9">KLBMP 8922</strain>
    </source>
</reference>
<feature type="domain" description="RNA polymerase sigma-70 region 2" evidence="7">
    <location>
        <begin position="34"/>
        <end position="100"/>
    </location>
</feature>
<feature type="compositionally biased region" description="Low complexity" evidence="6">
    <location>
        <begin position="353"/>
        <end position="393"/>
    </location>
</feature>
<keyword evidence="3" id="KW-0731">Sigma factor</keyword>
<dbReference type="InterPro" id="IPR014284">
    <property type="entry name" value="RNA_pol_sigma-70_dom"/>
</dbReference>
<dbReference type="InterPro" id="IPR027383">
    <property type="entry name" value="Znf_put"/>
</dbReference>
<evidence type="ECO:0000256" key="6">
    <source>
        <dbReference type="SAM" id="MobiDB-lite"/>
    </source>
</evidence>
<evidence type="ECO:0000256" key="2">
    <source>
        <dbReference type="ARBA" id="ARBA00023015"/>
    </source>
</evidence>
<dbReference type="Gene3D" id="1.10.1740.10">
    <property type="match status" value="1"/>
</dbReference>
<dbReference type="InterPro" id="IPR013325">
    <property type="entry name" value="RNA_pol_sigma_r2"/>
</dbReference>
<dbReference type="Pfam" id="PF13490">
    <property type="entry name" value="zf-HC2"/>
    <property type="match status" value="1"/>
</dbReference>
<dbReference type="InterPro" id="IPR036388">
    <property type="entry name" value="WH-like_DNA-bd_sf"/>
</dbReference>
<organism evidence="9 10">
    <name type="scientific">Yinghuangia soli</name>
    <dbReference type="NCBI Taxonomy" id="2908204"/>
    <lineage>
        <taxon>Bacteria</taxon>
        <taxon>Bacillati</taxon>
        <taxon>Actinomycetota</taxon>
        <taxon>Actinomycetes</taxon>
        <taxon>Kitasatosporales</taxon>
        <taxon>Streptomycetaceae</taxon>
        <taxon>Yinghuangia</taxon>
    </lineage>
</organism>
<dbReference type="PANTHER" id="PTHR43133:SF8">
    <property type="entry name" value="RNA POLYMERASE SIGMA FACTOR HI_1459-RELATED"/>
    <property type="match status" value="1"/>
</dbReference>
<protein>
    <submittedName>
        <fullName evidence="9">Sigma-70 family RNA polymerase sigma factor</fullName>
    </submittedName>
</protein>
<dbReference type="PANTHER" id="PTHR43133">
    <property type="entry name" value="RNA POLYMERASE ECF-TYPE SIGMA FACTO"/>
    <property type="match status" value="1"/>
</dbReference>
<evidence type="ECO:0000256" key="4">
    <source>
        <dbReference type="ARBA" id="ARBA00023125"/>
    </source>
</evidence>
<dbReference type="RefSeq" id="WP_235052339.1">
    <property type="nucleotide sequence ID" value="NZ_JAKFHA010000006.1"/>
</dbReference>
<accession>A0AA41U3L2</accession>
<feature type="compositionally biased region" description="Pro residues" evidence="6">
    <location>
        <begin position="413"/>
        <end position="450"/>
    </location>
</feature>
<keyword evidence="10" id="KW-1185">Reference proteome</keyword>
<feature type="domain" description="Putative zinc-finger" evidence="8">
    <location>
        <begin position="197"/>
        <end position="230"/>
    </location>
</feature>
<dbReference type="InterPro" id="IPR007627">
    <property type="entry name" value="RNA_pol_sigma70_r2"/>
</dbReference>
<dbReference type="Pfam" id="PF17963">
    <property type="entry name" value="Big_9"/>
    <property type="match status" value="1"/>
</dbReference>
<comment type="similarity">
    <text evidence="1">Belongs to the sigma-70 factor family. ECF subfamily.</text>
</comment>
<evidence type="ECO:0000313" key="9">
    <source>
        <dbReference type="EMBL" id="MCF2528164.1"/>
    </source>
</evidence>
<evidence type="ECO:0000259" key="8">
    <source>
        <dbReference type="Pfam" id="PF13490"/>
    </source>
</evidence>
<gene>
    <name evidence="9" type="ORF">LZ495_13150</name>
</gene>
<dbReference type="SUPFAM" id="SSF88659">
    <property type="entry name" value="Sigma3 and sigma4 domains of RNA polymerase sigma factors"/>
    <property type="match status" value="1"/>
</dbReference>
<dbReference type="Gene3D" id="1.10.10.1320">
    <property type="entry name" value="Anti-sigma factor, zinc-finger domain"/>
    <property type="match status" value="1"/>
</dbReference>
<dbReference type="Pfam" id="PF04542">
    <property type="entry name" value="Sigma70_r2"/>
    <property type="match status" value="1"/>
</dbReference>
<dbReference type="Proteomes" id="UP001165378">
    <property type="component" value="Unassembled WGS sequence"/>
</dbReference>
<name>A0AA41U3L2_9ACTN</name>
<dbReference type="AlphaFoldDB" id="A0AA41U3L2"/>
<keyword evidence="2" id="KW-0805">Transcription regulation</keyword>
<evidence type="ECO:0000259" key="7">
    <source>
        <dbReference type="Pfam" id="PF04542"/>
    </source>
</evidence>
<dbReference type="GO" id="GO:0003677">
    <property type="term" value="F:DNA binding"/>
    <property type="evidence" value="ECO:0007669"/>
    <property type="project" value="UniProtKB-KW"/>
</dbReference>
<dbReference type="GO" id="GO:0016987">
    <property type="term" value="F:sigma factor activity"/>
    <property type="evidence" value="ECO:0007669"/>
    <property type="project" value="UniProtKB-KW"/>
</dbReference>
<dbReference type="NCBIfam" id="TIGR02937">
    <property type="entry name" value="sigma70-ECF"/>
    <property type="match status" value="1"/>
</dbReference>
<comment type="caution">
    <text evidence="9">The sequence shown here is derived from an EMBL/GenBank/DDBJ whole genome shotgun (WGS) entry which is preliminary data.</text>
</comment>
<evidence type="ECO:0000313" key="10">
    <source>
        <dbReference type="Proteomes" id="UP001165378"/>
    </source>
</evidence>
<dbReference type="GO" id="GO:0006352">
    <property type="term" value="P:DNA-templated transcription initiation"/>
    <property type="evidence" value="ECO:0007669"/>
    <property type="project" value="InterPro"/>
</dbReference>
<feature type="region of interest" description="Disordered" evidence="6">
    <location>
        <begin position="353"/>
        <end position="451"/>
    </location>
</feature>
<proteinExistence type="inferred from homology"/>
<dbReference type="SUPFAM" id="SSF88946">
    <property type="entry name" value="Sigma2 domain of RNA polymerase sigma factors"/>
    <property type="match status" value="1"/>
</dbReference>
<sequence length="547" mass="55776">MDGETARITASDAELAQRVRDARPDADTAFAALHNRHHAAALRHARRIEPDPDAAEDLVSDAFVEVLAQLRRGGGPRESFRAYLCATMRNAQIDRVRARKAVVLTDDDAELDSLGGPAPQATEALPDLLMVQQAFGSLPDRWQAILWHTEVEGEKPRHIAGLMGMTPNAVSQLAVRAREGLSEAFLKAHIGRLPEHCRDYGTRLGGYVRGTLRIRDRRALDDHLAGCPTCTRVCAELAATNAHLRVVLLPAVLGAAAATAAAAEALAAAGAGAAAGTAAVTGGGAAADPVASQTADLAVKAGIKAAKPLAVKASVGGGVLAAVAAAVALAAMLTGGTPRPAAPDDRADLVAEPAPRAAPAASASAPAEAAPSASAPPTALPTPAAIPSASRPPVGTPPPDAGPTRSPQAPASTPVPPGTAAPEVPPARPATTPPVRPTTAPPKTDPPPPTVAVVPPVKAADDSITVVAGQSVSFNLLANDQGEKLYVVGSPIALGLYGNIACNKSSGACTYTTWTSLFSGTDVFSYTVRDAQNRYSTASIRIKVTAR</sequence>
<dbReference type="EMBL" id="JAKFHA010000006">
    <property type="protein sequence ID" value="MCF2528164.1"/>
    <property type="molecule type" value="Genomic_DNA"/>
</dbReference>
<dbReference type="Gene3D" id="1.10.10.10">
    <property type="entry name" value="Winged helix-like DNA-binding domain superfamily/Winged helix DNA-binding domain"/>
    <property type="match status" value="1"/>
</dbReference>
<dbReference type="InterPro" id="IPR013324">
    <property type="entry name" value="RNA_pol_sigma_r3/r4-like"/>
</dbReference>